<evidence type="ECO:0000256" key="1">
    <source>
        <dbReference type="SAM" id="MobiDB-lite"/>
    </source>
</evidence>
<evidence type="ECO:0000313" key="3">
    <source>
        <dbReference type="Proteomes" id="UP000037800"/>
    </source>
</evidence>
<protein>
    <recommendedName>
        <fullName evidence="4">CopG family transcriptional regulator</fullName>
    </recommendedName>
</protein>
<evidence type="ECO:0008006" key="4">
    <source>
        <dbReference type="Google" id="ProtNLM"/>
    </source>
</evidence>
<keyword evidence="2" id="KW-0614">Plasmid</keyword>
<dbReference type="Proteomes" id="UP000037800">
    <property type="component" value="Plasmid p229336_12"/>
</dbReference>
<sequence length="79" mass="9042">MGFKKLSSEAPKKENDFVNSARGETGNTKTGNTKTGNTKRNKKLMINFTEEEYQILNQESNSMGLSLNSYVRFKIFRKD</sequence>
<reference evidence="2 3" key="1">
    <citation type="submission" date="2014-06" db="EMBL/GenBank/DDBJ databases">
        <title>Helicobacter pullorum isolates in fresh chicken meat - phenotypic and genotypic features.</title>
        <authorList>
            <person name="Borges V."/>
            <person name="Santos A."/>
            <person name="Correia C.B."/>
            <person name="Saraiva M."/>
            <person name="Menard A."/>
            <person name="Vieira L."/>
            <person name="Sampaio D.A."/>
            <person name="Gomes J.P."/>
            <person name="Oleastro M."/>
        </authorList>
    </citation>
    <scope>NUCLEOTIDE SEQUENCE [LARGE SCALE GENOMIC DNA]</scope>
    <source>
        <strain evidence="2 3">229336/12</strain>
        <plasmid evidence="3">Plasmid_229336_12</plasmid>
    </source>
</reference>
<accession>A0AAW3J174</accession>
<dbReference type="EMBL" id="JNUR01000046">
    <property type="protein sequence ID" value="KPH49682.1"/>
    <property type="molecule type" value="Genomic_DNA"/>
</dbReference>
<geneLocation type="plasmid" evidence="3">
    <name>Plasmid_229336_12</name>
</geneLocation>
<dbReference type="AlphaFoldDB" id="A0AAW3J174"/>
<name>A0AAW3J174_9HELI</name>
<feature type="compositionally biased region" description="Low complexity" evidence="1">
    <location>
        <begin position="23"/>
        <end position="36"/>
    </location>
</feature>
<proteinExistence type="predicted"/>
<feature type="region of interest" description="Disordered" evidence="1">
    <location>
        <begin position="1"/>
        <end position="41"/>
    </location>
</feature>
<evidence type="ECO:0000313" key="2">
    <source>
        <dbReference type="EMBL" id="KPH49682.1"/>
    </source>
</evidence>
<gene>
    <name evidence="2" type="ORF">HPU229336_07035</name>
</gene>
<dbReference type="RefSeq" id="WP_060662457.1">
    <property type="nucleotide sequence ID" value="NZ_CM003496.1"/>
</dbReference>
<organism evidence="2 3">
    <name type="scientific">Helicobacter pullorum</name>
    <dbReference type="NCBI Taxonomy" id="35818"/>
    <lineage>
        <taxon>Bacteria</taxon>
        <taxon>Pseudomonadati</taxon>
        <taxon>Campylobacterota</taxon>
        <taxon>Epsilonproteobacteria</taxon>
        <taxon>Campylobacterales</taxon>
        <taxon>Helicobacteraceae</taxon>
        <taxon>Helicobacter</taxon>
    </lineage>
</organism>
<comment type="caution">
    <text evidence="2">The sequence shown here is derived from an EMBL/GenBank/DDBJ whole genome shotgun (WGS) entry which is preliminary data.</text>
</comment>
<feature type="compositionally biased region" description="Basic and acidic residues" evidence="1">
    <location>
        <begin position="1"/>
        <end position="16"/>
    </location>
</feature>